<keyword evidence="6 9" id="KW-0472">Membrane</keyword>
<dbReference type="InterPro" id="IPR013685">
    <property type="entry name" value="POTRA_FtsQ_type"/>
</dbReference>
<evidence type="ECO:0000256" key="2">
    <source>
        <dbReference type="ARBA" id="ARBA00022475"/>
    </source>
</evidence>
<feature type="transmembrane region" description="Helical" evidence="9">
    <location>
        <begin position="33"/>
        <end position="52"/>
    </location>
</feature>
<dbReference type="Gene3D" id="3.10.20.310">
    <property type="entry name" value="membrane protein fhac"/>
    <property type="match status" value="1"/>
</dbReference>
<dbReference type="InterPro" id="IPR050487">
    <property type="entry name" value="FtsQ_DivIB"/>
</dbReference>
<keyword evidence="12" id="KW-1185">Reference proteome</keyword>
<keyword evidence="3 11" id="KW-0132">Cell division</keyword>
<gene>
    <name evidence="11" type="primary">ftsQ</name>
    <name evidence="11" type="ORF">CGLAU_08380</name>
</gene>
<evidence type="ECO:0000256" key="8">
    <source>
        <dbReference type="SAM" id="MobiDB-lite"/>
    </source>
</evidence>
<proteinExistence type="predicted"/>
<evidence type="ECO:0000256" key="9">
    <source>
        <dbReference type="SAM" id="Phobius"/>
    </source>
</evidence>
<dbReference type="Pfam" id="PF08478">
    <property type="entry name" value="POTRA_1"/>
    <property type="match status" value="1"/>
</dbReference>
<evidence type="ECO:0000256" key="4">
    <source>
        <dbReference type="ARBA" id="ARBA00022692"/>
    </source>
</evidence>
<evidence type="ECO:0000313" key="11">
    <source>
        <dbReference type="EMBL" id="AQQ15631.1"/>
    </source>
</evidence>
<dbReference type="Proteomes" id="UP000217209">
    <property type="component" value="Chromosome"/>
</dbReference>
<evidence type="ECO:0000313" key="12">
    <source>
        <dbReference type="Proteomes" id="UP000217209"/>
    </source>
</evidence>
<keyword evidence="2" id="KW-1003">Cell membrane</keyword>
<evidence type="ECO:0000256" key="6">
    <source>
        <dbReference type="ARBA" id="ARBA00023136"/>
    </source>
</evidence>
<feature type="domain" description="POTRA" evidence="10">
    <location>
        <begin position="56"/>
        <end position="124"/>
    </location>
</feature>
<dbReference type="GO" id="GO:0005886">
    <property type="term" value="C:plasma membrane"/>
    <property type="evidence" value="ECO:0007669"/>
    <property type="project" value="TreeGrafter"/>
</dbReference>
<evidence type="ECO:0000256" key="7">
    <source>
        <dbReference type="ARBA" id="ARBA00023306"/>
    </source>
</evidence>
<accession>A0A1Q2HXQ4</accession>
<dbReference type="GO" id="GO:0051301">
    <property type="term" value="P:cell division"/>
    <property type="evidence" value="ECO:0007669"/>
    <property type="project" value="UniProtKB-KW"/>
</dbReference>
<dbReference type="KEGG" id="cgv:CGLAU_08380"/>
<dbReference type="InterPro" id="IPR034746">
    <property type="entry name" value="POTRA"/>
</dbReference>
<dbReference type="PANTHER" id="PTHR37820">
    <property type="entry name" value="CELL DIVISION PROTEIN DIVIB"/>
    <property type="match status" value="1"/>
</dbReference>
<comment type="subcellular location">
    <subcellularLocation>
        <location evidence="1">Membrane</location>
    </subcellularLocation>
</comment>
<keyword evidence="5 9" id="KW-1133">Transmembrane helix</keyword>
<dbReference type="OrthoDB" id="9790760at2"/>
<feature type="region of interest" description="Disordered" evidence="8">
    <location>
        <begin position="1"/>
        <end position="30"/>
    </location>
</feature>
<reference evidence="11 12" key="1">
    <citation type="submission" date="2016-12" db="EMBL/GenBank/DDBJ databases">
        <authorList>
            <person name="Song W.-J."/>
            <person name="Kurnit D.M."/>
        </authorList>
    </citation>
    <scope>NUCLEOTIDE SEQUENCE [LARGE SCALE GENOMIC DNA]</scope>
    <source>
        <strain evidence="11 12">DSM 30827</strain>
    </source>
</reference>
<evidence type="ECO:0000256" key="5">
    <source>
        <dbReference type="ARBA" id="ARBA00022989"/>
    </source>
</evidence>
<dbReference type="RefSeq" id="WP_095660296.1">
    <property type="nucleotide sequence ID" value="NZ_CP019688.1"/>
</dbReference>
<organism evidence="11 12">
    <name type="scientific">Corynebacterium glaucum</name>
    <dbReference type="NCBI Taxonomy" id="187491"/>
    <lineage>
        <taxon>Bacteria</taxon>
        <taxon>Bacillati</taxon>
        <taxon>Actinomycetota</taxon>
        <taxon>Actinomycetes</taxon>
        <taxon>Mycobacteriales</taxon>
        <taxon>Corynebacteriaceae</taxon>
        <taxon>Corynebacterium</taxon>
    </lineage>
</organism>
<name>A0A1Q2HXQ4_9CORY</name>
<sequence>MSTKISVPPPEEAEERQPRQPEEQRPKNRRRTIGIAAGCVAIVAALAAIAPFTPVMGVKEVTVEGNRTLSADQVRDLAGIAPDTPMGRVDVNDAAHRVASDPWIKTVTVARNWPNTVDVALEEHVAVAYLKQSDGAHLIDRDGKAFLVAEPPAGAVELVGAQADNEQVMADAVDIASSISDEARGEIAVIEVGPFNHVLKTHDGRTIYWGASEDNQNKAYALEAVLQMEGREFNITNPQLVTSK</sequence>
<dbReference type="EMBL" id="CP019688">
    <property type="protein sequence ID" value="AQQ15631.1"/>
    <property type="molecule type" value="Genomic_DNA"/>
</dbReference>
<dbReference type="PROSITE" id="PS51779">
    <property type="entry name" value="POTRA"/>
    <property type="match status" value="1"/>
</dbReference>
<evidence type="ECO:0000256" key="1">
    <source>
        <dbReference type="ARBA" id="ARBA00004370"/>
    </source>
</evidence>
<protein>
    <submittedName>
        <fullName evidence="11">Cell division protein FtsQ</fullName>
    </submittedName>
</protein>
<keyword evidence="7" id="KW-0131">Cell cycle</keyword>
<feature type="compositionally biased region" description="Basic and acidic residues" evidence="8">
    <location>
        <begin position="15"/>
        <end position="26"/>
    </location>
</feature>
<keyword evidence="4 9" id="KW-0812">Transmembrane</keyword>
<dbReference type="AlphaFoldDB" id="A0A1Q2HXQ4"/>
<dbReference type="PANTHER" id="PTHR37820:SF1">
    <property type="entry name" value="CELL DIVISION PROTEIN FTSQ"/>
    <property type="match status" value="1"/>
</dbReference>
<evidence type="ECO:0000256" key="3">
    <source>
        <dbReference type="ARBA" id="ARBA00022618"/>
    </source>
</evidence>
<evidence type="ECO:0000259" key="10">
    <source>
        <dbReference type="PROSITE" id="PS51779"/>
    </source>
</evidence>